<dbReference type="RefSeq" id="WP_200321688.1">
    <property type="nucleotide sequence ID" value="NZ_JAENJH010000006.1"/>
</dbReference>
<proteinExistence type="predicted"/>
<evidence type="ECO:0000313" key="1">
    <source>
        <dbReference type="EMBL" id="MBK1787260.1"/>
    </source>
</evidence>
<keyword evidence="2" id="KW-1185">Reference proteome</keyword>
<accession>A0A934QVF4</accession>
<sequence length="87" mass="8678">MSAIEVFANSKPDHGLSPLEAGPVYMPVFCTTTTTTAAALGGLGMAFAAGVLSDACEDVHAGDVSSAGMPARGSATELLNFRTGSIS</sequence>
<gene>
    <name evidence="1" type="ORF">JHE00_23305</name>
</gene>
<dbReference type="Proteomes" id="UP000635245">
    <property type="component" value="Unassembled WGS sequence"/>
</dbReference>
<evidence type="ECO:0000313" key="2">
    <source>
        <dbReference type="Proteomes" id="UP000635245"/>
    </source>
</evidence>
<dbReference type="EMBL" id="JAENJH010000006">
    <property type="protein sequence ID" value="MBK1787260.1"/>
    <property type="molecule type" value="Genomic_DNA"/>
</dbReference>
<reference evidence="1" key="1">
    <citation type="submission" date="2020-12" db="EMBL/GenBank/DDBJ databases">
        <title>Prauserella sp. ASG 168, a novel actinomycete isolated from cave rock.</title>
        <authorList>
            <person name="Suriyachadkun C."/>
        </authorList>
    </citation>
    <scope>NUCLEOTIDE SEQUENCE</scope>
    <source>
        <strain evidence="1">ASG 168</strain>
    </source>
</reference>
<comment type="caution">
    <text evidence="1">The sequence shown here is derived from an EMBL/GenBank/DDBJ whole genome shotgun (WGS) entry which is preliminary data.</text>
</comment>
<protein>
    <submittedName>
        <fullName evidence="1">Uncharacterized protein</fullName>
    </submittedName>
</protein>
<name>A0A934QVF4_9PSEU</name>
<dbReference type="AlphaFoldDB" id="A0A934QVF4"/>
<organism evidence="1 2">
    <name type="scientific">Prauserella cavernicola</name>
    <dbReference type="NCBI Taxonomy" id="2800127"/>
    <lineage>
        <taxon>Bacteria</taxon>
        <taxon>Bacillati</taxon>
        <taxon>Actinomycetota</taxon>
        <taxon>Actinomycetes</taxon>
        <taxon>Pseudonocardiales</taxon>
        <taxon>Pseudonocardiaceae</taxon>
        <taxon>Prauserella</taxon>
    </lineage>
</organism>